<sequence>MVLETRLFQPCNMRVVFEKATCHTSTSADLILIEASQKRSFARS</sequence>
<accession>A0A1Z3MMX0</accession>
<organism evidence="1">
    <name type="scientific">Klebsiella oxytoca</name>
    <dbReference type="NCBI Taxonomy" id="571"/>
    <lineage>
        <taxon>Bacteria</taxon>
        <taxon>Pseudomonadati</taxon>
        <taxon>Pseudomonadota</taxon>
        <taxon>Gammaproteobacteria</taxon>
        <taxon>Enterobacterales</taxon>
        <taxon>Enterobacteriaceae</taxon>
        <taxon>Klebsiella/Raoultella group</taxon>
        <taxon>Klebsiella</taxon>
    </lineage>
</organism>
<keyword evidence="1" id="KW-0614">Plasmid</keyword>
<proteinExistence type="predicted"/>
<dbReference type="AlphaFoldDB" id="A0A1Z3MMX0"/>
<reference evidence="1" key="1">
    <citation type="submission" date="2017-04" db="EMBL/GenBank/DDBJ databases">
        <title>First report of Klebsiella oxytoca strain simultaneously producing NDM-1, IMP-4 and KPC-2 carbapenemases.</title>
        <authorList>
            <person name="Wang J."/>
            <person name="Li J."/>
            <person name="Yuan M."/>
            <person name="Chen H."/>
            <person name="Jia Y."/>
            <person name="Zhu X."/>
            <person name="Bai L."/>
            <person name="Bai X."/>
            <person name="Fanning S."/>
        </authorList>
    </citation>
    <scope>NUCLEOTIDE SEQUENCE</scope>
    <source>
        <strain evidence="1">PKOX3</strain>
        <plasmid evidence="1">p4-IPM</plasmid>
    </source>
</reference>
<geneLocation type="plasmid" evidence="1">
    <name>p4-IPM</name>
</geneLocation>
<protein>
    <submittedName>
        <fullName evidence="1">Uncharacterized protein</fullName>
    </submittedName>
</protein>
<evidence type="ECO:0000313" key="1">
    <source>
        <dbReference type="EMBL" id="ASD49123.1"/>
    </source>
</evidence>
<name>A0A1Z3MMX0_KLEOX</name>
<dbReference type="EMBL" id="KY913900">
    <property type="protein sequence ID" value="ASD49123.1"/>
    <property type="molecule type" value="Genomic_DNA"/>
</dbReference>